<dbReference type="Proteomes" id="UP000176444">
    <property type="component" value="Unassembled WGS sequence"/>
</dbReference>
<protein>
    <recommendedName>
        <fullName evidence="4">Glucokinase</fullName>
    </recommendedName>
</protein>
<dbReference type="EMBL" id="MEUX01000029">
    <property type="protein sequence ID" value="OGC46835.1"/>
    <property type="molecule type" value="Genomic_DNA"/>
</dbReference>
<evidence type="ECO:0000256" key="1">
    <source>
        <dbReference type="ARBA" id="ARBA00006479"/>
    </source>
</evidence>
<gene>
    <name evidence="2" type="ORF">A2713_01315</name>
</gene>
<evidence type="ECO:0008006" key="4">
    <source>
        <dbReference type="Google" id="ProtNLM"/>
    </source>
</evidence>
<dbReference type="Gene3D" id="3.30.420.40">
    <property type="match status" value="2"/>
</dbReference>
<dbReference type="PANTHER" id="PTHR18964:SF149">
    <property type="entry name" value="BIFUNCTIONAL UDP-N-ACETYLGLUCOSAMINE 2-EPIMERASE_N-ACETYLMANNOSAMINE KINASE"/>
    <property type="match status" value="1"/>
</dbReference>
<accession>A0A1F4UPD0</accession>
<sequence length="349" mass="38015">MVENERSNVPSAEFHNEQLRRFTRETLRAKQAGTFDIGLLNKKIGQGKRVIALDLGGSNLRYAEFTVGSNMELCKTEAFTFSSENGEKYLNFLRDVGEFAQENSLPVGISTTGIVEGTRLRSSTHLKKLIEDLSDVQGDFSSIIPNLKSASNDGVAGAIGSYAELLRKFPAIKQVIYFINGTGLGAAVIQEGKIWSTEPGHIETTDALNAHKRKELCVLAGAETSCLHLTASGHGIEDTYFKITGKKATGIELSKLAQNGDETAQQLLRNSAGLVAITLEGIMNSFQMEKSPEDTAVIFHGGIFNTFEYNDYLKQSLRTNLANAPQLIFPNNEEENFCLIGAALTALAI</sequence>
<dbReference type="InterPro" id="IPR043129">
    <property type="entry name" value="ATPase_NBD"/>
</dbReference>
<evidence type="ECO:0000313" key="3">
    <source>
        <dbReference type="Proteomes" id="UP000176444"/>
    </source>
</evidence>
<dbReference type="PANTHER" id="PTHR18964">
    <property type="entry name" value="ROK (REPRESSOR, ORF, KINASE) FAMILY"/>
    <property type="match status" value="1"/>
</dbReference>
<comment type="caution">
    <text evidence="2">The sequence shown here is derived from an EMBL/GenBank/DDBJ whole genome shotgun (WGS) entry which is preliminary data.</text>
</comment>
<name>A0A1F4UPD0_UNCKA</name>
<dbReference type="SUPFAM" id="SSF53067">
    <property type="entry name" value="Actin-like ATPase domain"/>
    <property type="match status" value="1"/>
</dbReference>
<dbReference type="Pfam" id="PF00480">
    <property type="entry name" value="ROK"/>
    <property type="match status" value="1"/>
</dbReference>
<evidence type="ECO:0000313" key="2">
    <source>
        <dbReference type="EMBL" id="OGC46835.1"/>
    </source>
</evidence>
<dbReference type="AlphaFoldDB" id="A0A1F4UPD0"/>
<dbReference type="InterPro" id="IPR000600">
    <property type="entry name" value="ROK"/>
</dbReference>
<comment type="similarity">
    <text evidence="1">Belongs to the ROK (NagC/XylR) family.</text>
</comment>
<reference evidence="2 3" key="1">
    <citation type="journal article" date="2016" name="Nat. Commun.">
        <title>Thousands of microbial genomes shed light on interconnected biogeochemical processes in an aquifer system.</title>
        <authorList>
            <person name="Anantharaman K."/>
            <person name="Brown C.T."/>
            <person name="Hug L.A."/>
            <person name="Sharon I."/>
            <person name="Castelle C.J."/>
            <person name="Probst A.J."/>
            <person name="Thomas B.C."/>
            <person name="Singh A."/>
            <person name="Wilkins M.J."/>
            <person name="Karaoz U."/>
            <person name="Brodie E.L."/>
            <person name="Williams K.H."/>
            <person name="Hubbard S.S."/>
            <person name="Banfield J.F."/>
        </authorList>
    </citation>
    <scope>NUCLEOTIDE SEQUENCE [LARGE SCALE GENOMIC DNA]</scope>
</reference>
<organism evidence="2 3">
    <name type="scientific">candidate division WWE3 bacterium RIFCSPHIGHO2_01_FULL_35_17</name>
    <dbReference type="NCBI Taxonomy" id="1802614"/>
    <lineage>
        <taxon>Bacteria</taxon>
        <taxon>Katanobacteria</taxon>
    </lineage>
</organism>
<proteinExistence type="inferred from homology"/>